<dbReference type="PRINTS" id="PR00344">
    <property type="entry name" value="BCTRLSENSOR"/>
</dbReference>
<keyword evidence="9" id="KW-0067">ATP-binding</keyword>
<evidence type="ECO:0000259" key="11">
    <source>
        <dbReference type="PROSITE" id="PS50109"/>
    </source>
</evidence>
<evidence type="ECO:0000256" key="9">
    <source>
        <dbReference type="ARBA" id="ARBA00022840"/>
    </source>
</evidence>
<keyword evidence="10" id="KW-1133">Transmembrane helix</keyword>
<dbReference type="InterPro" id="IPR036097">
    <property type="entry name" value="HisK_dim/P_sf"/>
</dbReference>
<dbReference type="SMART" id="SM00388">
    <property type="entry name" value="HisKA"/>
    <property type="match status" value="1"/>
</dbReference>
<proteinExistence type="predicted"/>
<dbReference type="InterPro" id="IPR005467">
    <property type="entry name" value="His_kinase_dom"/>
</dbReference>
<dbReference type="SUPFAM" id="SSF55874">
    <property type="entry name" value="ATPase domain of HSP90 chaperone/DNA topoisomerase II/histidine kinase"/>
    <property type="match status" value="1"/>
</dbReference>
<dbReference type="Gene3D" id="3.30.565.10">
    <property type="entry name" value="Histidine kinase-like ATPase, C-terminal domain"/>
    <property type="match status" value="1"/>
</dbReference>
<dbReference type="Pfam" id="PF02518">
    <property type="entry name" value="HATPase_c"/>
    <property type="match status" value="1"/>
</dbReference>
<evidence type="ECO:0000256" key="7">
    <source>
        <dbReference type="ARBA" id="ARBA00022741"/>
    </source>
</evidence>
<dbReference type="PROSITE" id="PS50109">
    <property type="entry name" value="HIS_KIN"/>
    <property type="match status" value="1"/>
</dbReference>
<evidence type="ECO:0000256" key="5">
    <source>
        <dbReference type="ARBA" id="ARBA00022553"/>
    </source>
</evidence>
<keyword evidence="8 12" id="KW-0418">Kinase</keyword>
<keyword evidence="5" id="KW-0597">Phosphoprotein</keyword>
<evidence type="ECO:0000256" key="4">
    <source>
        <dbReference type="ARBA" id="ARBA00022475"/>
    </source>
</evidence>
<dbReference type="InterPro" id="IPR003661">
    <property type="entry name" value="HisK_dim/P_dom"/>
</dbReference>
<reference evidence="12 13" key="1">
    <citation type="submission" date="2017-12" db="EMBL/GenBank/DDBJ databases">
        <authorList>
            <person name="Hurst M.R.H."/>
        </authorList>
    </citation>
    <scope>NUCLEOTIDE SEQUENCE [LARGE SCALE GENOMIC DNA]</scope>
    <source>
        <strain evidence="12 13">SY-3-19</strain>
    </source>
</reference>
<evidence type="ECO:0000313" key="13">
    <source>
        <dbReference type="Proteomes" id="UP000239504"/>
    </source>
</evidence>
<dbReference type="InterPro" id="IPR003594">
    <property type="entry name" value="HATPase_dom"/>
</dbReference>
<dbReference type="PANTHER" id="PTHR44936">
    <property type="entry name" value="SENSOR PROTEIN CREC"/>
    <property type="match status" value="1"/>
</dbReference>
<evidence type="ECO:0000256" key="2">
    <source>
        <dbReference type="ARBA" id="ARBA00004651"/>
    </source>
</evidence>
<dbReference type="CDD" id="cd00082">
    <property type="entry name" value="HisKA"/>
    <property type="match status" value="1"/>
</dbReference>
<evidence type="ECO:0000256" key="6">
    <source>
        <dbReference type="ARBA" id="ARBA00022679"/>
    </source>
</evidence>
<evidence type="ECO:0000256" key="3">
    <source>
        <dbReference type="ARBA" id="ARBA00012438"/>
    </source>
</evidence>
<keyword evidence="6" id="KW-0808">Transferase</keyword>
<name>A0A2S7K9N4_9PROT</name>
<feature type="transmembrane region" description="Helical" evidence="10">
    <location>
        <begin position="167"/>
        <end position="186"/>
    </location>
</feature>
<organism evidence="12 13">
    <name type="scientific">Hyphococcus luteus</name>
    <dbReference type="NCBI Taxonomy" id="2058213"/>
    <lineage>
        <taxon>Bacteria</taxon>
        <taxon>Pseudomonadati</taxon>
        <taxon>Pseudomonadota</taxon>
        <taxon>Alphaproteobacteria</taxon>
        <taxon>Parvularculales</taxon>
        <taxon>Parvularculaceae</taxon>
        <taxon>Hyphococcus</taxon>
    </lineage>
</organism>
<comment type="catalytic activity">
    <reaction evidence="1">
        <text>ATP + protein L-histidine = ADP + protein N-phospho-L-histidine.</text>
        <dbReference type="EC" id="2.7.13.3"/>
    </reaction>
</comment>
<keyword evidence="10" id="KW-0812">Transmembrane</keyword>
<dbReference type="Gene3D" id="1.10.287.130">
    <property type="match status" value="1"/>
</dbReference>
<dbReference type="PANTHER" id="PTHR44936:SF10">
    <property type="entry name" value="SENSOR PROTEIN RSTB"/>
    <property type="match status" value="1"/>
</dbReference>
<feature type="domain" description="Histidine kinase" evidence="11">
    <location>
        <begin position="257"/>
        <end position="469"/>
    </location>
</feature>
<dbReference type="SUPFAM" id="SSF47384">
    <property type="entry name" value="Homodimeric domain of signal transducing histidine kinase"/>
    <property type="match status" value="1"/>
</dbReference>
<dbReference type="EC" id="2.7.13.3" evidence="3"/>
<keyword evidence="13" id="KW-1185">Reference proteome</keyword>
<dbReference type="Proteomes" id="UP000239504">
    <property type="component" value="Unassembled WGS sequence"/>
</dbReference>
<dbReference type="AlphaFoldDB" id="A0A2S7K9N4"/>
<evidence type="ECO:0000256" key="10">
    <source>
        <dbReference type="SAM" id="Phobius"/>
    </source>
</evidence>
<dbReference type="GO" id="GO:0005524">
    <property type="term" value="F:ATP binding"/>
    <property type="evidence" value="ECO:0007669"/>
    <property type="project" value="UniProtKB-KW"/>
</dbReference>
<dbReference type="EMBL" id="PJCH01000003">
    <property type="protein sequence ID" value="PQA89198.1"/>
    <property type="molecule type" value="Genomic_DNA"/>
</dbReference>
<accession>A0A2S7K9N4</accession>
<gene>
    <name evidence="12" type="ORF">CW354_04450</name>
</gene>
<keyword evidence="10" id="KW-0472">Membrane</keyword>
<dbReference type="InterPro" id="IPR036890">
    <property type="entry name" value="HATPase_C_sf"/>
</dbReference>
<sequence length="469" mass="51051">MSAIAKRSLSTKLLLLTIVFVFVAEFVVLVPSIAKQRRDWFNLRFEEAYLASLALEGPREAAADETLVRRLFNTANILGVTINSDDMRMLILAPEINPHGAPDIVTVDLTSENWFDLIANAWGTMLSSGDHLIQATGAPQFAPSQTVDIIVSQGALRDDLLSYARNIFLLSLIISTLTASFVYWALNRIIVWPVKRLTANIMAFDADPENAQGILTPSGRSDEIGAAEESLAAMEKSVRGLLGERRRLAALGAGISKISHDLRNVLASAQLMSDRLAKSDDPSVRKLAPRLISALDRAIGLSRDTLTYGRMETRMLEKSPIVLHELVEEVFEDTAAMGVTAQNNTPEDLTLIADRTQLYRTLFNLVRNAIEAMTGAANDEDKDDLGKVSIDVDIDGRDILITIADTGPGLPDHAKEELFEPFKGSQKPGGSGLGVAISAEIARAHGGSLTLHKSDEEGAAFRLRLPQDD</sequence>
<evidence type="ECO:0000256" key="1">
    <source>
        <dbReference type="ARBA" id="ARBA00000085"/>
    </source>
</evidence>
<keyword evidence="4" id="KW-1003">Cell membrane</keyword>
<protein>
    <recommendedName>
        <fullName evidence="3">histidine kinase</fullName>
        <ecNumber evidence="3">2.7.13.3</ecNumber>
    </recommendedName>
</protein>
<evidence type="ECO:0000313" key="12">
    <source>
        <dbReference type="EMBL" id="PQA89198.1"/>
    </source>
</evidence>
<dbReference type="InterPro" id="IPR050980">
    <property type="entry name" value="2C_sensor_his_kinase"/>
</dbReference>
<dbReference type="Pfam" id="PF00512">
    <property type="entry name" value="HisKA"/>
    <property type="match status" value="1"/>
</dbReference>
<dbReference type="InterPro" id="IPR004358">
    <property type="entry name" value="Sig_transdc_His_kin-like_C"/>
</dbReference>
<dbReference type="SMART" id="SM00387">
    <property type="entry name" value="HATPase_c"/>
    <property type="match status" value="1"/>
</dbReference>
<dbReference type="GO" id="GO:0005886">
    <property type="term" value="C:plasma membrane"/>
    <property type="evidence" value="ECO:0007669"/>
    <property type="project" value="UniProtKB-SubCell"/>
</dbReference>
<feature type="transmembrane region" description="Helical" evidence="10">
    <location>
        <begin position="13"/>
        <end position="34"/>
    </location>
</feature>
<dbReference type="OrthoDB" id="9784218at2"/>
<dbReference type="GO" id="GO:0000155">
    <property type="term" value="F:phosphorelay sensor kinase activity"/>
    <property type="evidence" value="ECO:0007669"/>
    <property type="project" value="InterPro"/>
</dbReference>
<dbReference type="RefSeq" id="WP_104828836.1">
    <property type="nucleotide sequence ID" value="NZ_PJCH01000003.1"/>
</dbReference>
<comment type="subcellular location">
    <subcellularLocation>
        <location evidence="2">Cell membrane</location>
        <topology evidence="2">Multi-pass membrane protein</topology>
    </subcellularLocation>
</comment>
<keyword evidence="7" id="KW-0547">Nucleotide-binding</keyword>
<dbReference type="CDD" id="cd00075">
    <property type="entry name" value="HATPase"/>
    <property type="match status" value="1"/>
</dbReference>
<comment type="caution">
    <text evidence="12">The sequence shown here is derived from an EMBL/GenBank/DDBJ whole genome shotgun (WGS) entry which is preliminary data.</text>
</comment>
<evidence type="ECO:0000256" key="8">
    <source>
        <dbReference type="ARBA" id="ARBA00022777"/>
    </source>
</evidence>